<organism evidence="2 3">
    <name type="scientific">Arcobacter roscoffensis</name>
    <dbReference type="NCBI Taxonomy" id="2961520"/>
    <lineage>
        <taxon>Bacteria</taxon>
        <taxon>Pseudomonadati</taxon>
        <taxon>Campylobacterota</taxon>
        <taxon>Epsilonproteobacteria</taxon>
        <taxon>Campylobacterales</taxon>
        <taxon>Arcobacteraceae</taxon>
        <taxon>Arcobacter</taxon>
    </lineage>
</organism>
<feature type="region of interest" description="Disordered" evidence="1">
    <location>
        <begin position="1"/>
        <end position="37"/>
    </location>
</feature>
<feature type="compositionally biased region" description="Polar residues" evidence="1">
    <location>
        <begin position="1"/>
        <end position="31"/>
    </location>
</feature>
<accession>A0ABY5E696</accession>
<gene>
    <name evidence="2" type="ORF">NJU99_06270</name>
</gene>
<evidence type="ECO:0000256" key="1">
    <source>
        <dbReference type="SAM" id="MobiDB-lite"/>
    </source>
</evidence>
<dbReference type="Proteomes" id="UP001060012">
    <property type="component" value="Chromosome"/>
</dbReference>
<reference evidence="2" key="1">
    <citation type="submission" date="2022-07" db="EMBL/GenBank/DDBJ databases">
        <title>Arcobacter roscoffensis sp. nov., a marine bacterium isolated from coastal seawater collected from Roscoff, France.</title>
        <authorList>
            <person name="Pascual J."/>
            <person name="Lepeaux C."/>
            <person name="Methner A."/>
            <person name="Overmann J."/>
        </authorList>
    </citation>
    <scope>NUCLEOTIDE SEQUENCE</scope>
    <source>
        <strain evidence="2">ARW1-2F2</strain>
    </source>
</reference>
<evidence type="ECO:0000313" key="2">
    <source>
        <dbReference type="EMBL" id="UTJ07694.1"/>
    </source>
</evidence>
<protein>
    <submittedName>
        <fullName evidence="2">Uncharacterized protein</fullName>
    </submittedName>
</protein>
<evidence type="ECO:0000313" key="3">
    <source>
        <dbReference type="Proteomes" id="UP001060012"/>
    </source>
</evidence>
<proteinExistence type="predicted"/>
<name>A0ABY5E696_9BACT</name>
<dbReference type="RefSeq" id="WP_254577868.1">
    <property type="nucleotide sequence ID" value="NZ_CP100595.1"/>
</dbReference>
<keyword evidence="3" id="KW-1185">Reference proteome</keyword>
<dbReference type="EMBL" id="CP100595">
    <property type="protein sequence ID" value="UTJ07694.1"/>
    <property type="molecule type" value="Genomic_DNA"/>
</dbReference>
<sequence length="182" mass="20766">MTVSTSNNLNHLIQKVQSSNKTQNTKESSMIQKEELGEKKDSERYNFLTANGWLDNSIIMKDEKLNAEFRNYVDNMSEDEYFSFLTSMACDFAPGFGNNINNLPLNEAPSKKDPNIEFSSLSSIKKYFTDEYNEVLTNTAKWGGDTTNAINTITNLLDFFKNYESKEQEKQYITLGQGSINV</sequence>